<evidence type="ECO:0000313" key="2">
    <source>
        <dbReference type="Proteomes" id="UP000637628"/>
    </source>
</evidence>
<keyword evidence="2" id="KW-1185">Reference proteome</keyword>
<name>A0ABQ3Z1I9_9ACTN</name>
<protein>
    <submittedName>
        <fullName evidence="1">Uncharacterized protein</fullName>
    </submittedName>
</protein>
<evidence type="ECO:0000313" key="1">
    <source>
        <dbReference type="EMBL" id="GIE03690.1"/>
    </source>
</evidence>
<proteinExistence type="predicted"/>
<dbReference type="Proteomes" id="UP000637628">
    <property type="component" value="Unassembled WGS sequence"/>
</dbReference>
<gene>
    <name evidence="1" type="ORF">Adu01nite_50400</name>
</gene>
<reference evidence="1 2" key="1">
    <citation type="submission" date="2021-01" db="EMBL/GenBank/DDBJ databases">
        <title>Whole genome shotgun sequence of Actinoplanes durhamensis NBRC 14914.</title>
        <authorList>
            <person name="Komaki H."/>
            <person name="Tamura T."/>
        </authorList>
    </citation>
    <scope>NUCLEOTIDE SEQUENCE [LARGE SCALE GENOMIC DNA]</scope>
    <source>
        <strain evidence="1 2">NBRC 14914</strain>
    </source>
</reference>
<dbReference type="EMBL" id="BOML01000039">
    <property type="protein sequence ID" value="GIE03690.1"/>
    <property type="molecule type" value="Genomic_DNA"/>
</dbReference>
<accession>A0ABQ3Z1I9</accession>
<comment type="caution">
    <text evidence="1">The sequence shown here is derived from an EMBL/GenBank/DDBJ whole genome shotgun (WGS) entry which is preliminary data.</text>
</comment>
<organism evidence="1 2">
    <name type="scientific">Paractinoplanes durhamensis</name>
    <dbReference type="NCBI Taxonomy" id="113563"/>
    <lineage>
        <taxon>Bacteria</taxon>
        <taxon>Bacillati</taxon>
        <taxon>Actinomycetota</taxon>
        <taxon>Actinomycetes</taxon>
        <taxon>Micromonosporales</taxon>
        <taxon>Micromonosporaceae</taxon>
        <taxon>Paractinoplanes</taxon>
    </lineage>
</organism>
<sequence>MHSHEKLFADYLIEFEIVDMARRTPLRTVKDQELLMRINPDTWHTIPLHTVADRQWVTPKDFSEQGDRLFRALRNVHPHQCAGALQKGADLGNGVFLHVGVGDRQDPDRGHDFHVRPERSSWRFASF</sequence>